<feature type="compositionally biased region" description="Basic and acidic residues" evidence="1">
    <location>
        <begin position="132"/>
        <end position="145"/>
    </location>
</feature>
<keyword evidence="3" id="KW-1185">Reference proteome</keyword>
<accession>A0A9D4DFK6</accession>
<feature type="compositionally biased region" description="Polar residues" evidence="1">
    <location>
        <begin position="174"/>
        <end position="213"/>
    </location>
</feature>
<evidence type="ECO:0000256" key="1">
    <source>
        <dbReference type="SAM" id="MobiDB-lite"/>
    </source>
</evidence>
<dbReference type="Proteomes" id="UP000828390">
    <property type="component" value="Unassembled WGS sequence"/>
</dbReference>
<evidence type="ECO:0000313" key="2">
    <source>
        <dbReference type="EMBL" id="KAH3746689.1"/>
    </source>
</evidence>
<reference evidence="2" key="1">
    <citation type="journal article" date="2019" name="bioRxiv">
        <title>The Genome of the Zebra Mussel, Dreissena polymorpha: A Resource for Invasive Species Research.</title>
        <authorList>
            <person name="McCartney M.A."/>
            <person name="Auch B."/>
            <person name="Kono T."/>
            <person name="Mallez S."/>
            <person name="Zhang Y."/>
            <person name="Obille A."/>
            <person name="Becker A."/>
            <person name="Abrahante J.E."/>
            <person name="Garbe J."/>
            <person name="Badalamenti J.P."/>
            <person name="Herman A."/>
            <person name="Mangelson H."/>
            <person name="Liachko I."/>
            <person name="Sullivan S."/>
            <person name="Sone E.D."/>
            <person name="Koren S."/>
            <person name="Silverstein K.A.T."/>
            <person name="Beckman K.B."/>
            <person name="Gohl D.M."/>
        </authorList>
    </citation>
    <scope>NUCLEOTIDE SEQUENCE</scope>
    <source>
        <strain evidence="2">Duluth1</strain>
        <tissue evidence="2">Whole animal</tissue>
    </source>
</reference>
<dbReference type="EMBL" id="JAIWYP010000010">
    <property type="protein sequence ID" value="KAH3746689.1"/>
    <property type="molecule type" value="Genomic_DNA"/>
</dbReference>
<protein>
    <submittedName>
        <fullName evidence="2">Uncharacterized protein</fullName>
    </submittedName>
</protein>
<feature type="region of interest" description="Disordered" evidence="1">
    <location>
        <begin position="109"/>
        <end position="151"/>
    </location>
</feature>
<reference evidence="2" key="2">
    <citation type="submission" date="2020-11" db="EMBL/GenBank/DDBJ databases">
        <authorList>
            <person name="McCartney M.A."/>
            <person name="Auch B."/>
            <person name="Kono T."/>
            <person name="Mallez S."/>
            <person name="Becker A."/>
            <person name="Gohl D.M."/>
            <person name="Silverstein K.A.T."/>
            <person name="Koren S."/>
            <person name="Bechman K.B."/>
            <person name="Herman A."/>
            <person name="Abrahante J.E."/>
            <person name="Garbe J."/>
        </authorList>
    </citation>
    <scope>NUCLEOTIDE SEQUENCE</scope>
    <source>
        <strain evidence="2">Duluth1</strain>
        <tissue evidence="2">Whole animal</tissue>
    </source>
</reference>
<gene>
    <name evidence="2" type="ORF">DPMN_181100</name>
</gene>
<dbReference type="AlphaFoldDB" id="A0A9D4DFK6"/>
<evidence type="ECO:0000313" key="3">
    <source>
        <dbReference type="Proteomes" id="UP000828390"/>
    </source>
</evidence>
<comment type="caution">
    <text evidence="2">The sequence shown here is derived from an EMBL/GenBank/DDBJ whole genome shotgun (WGS) entry which is preliminary data.</text>
</comment>
<feature type="region of interest" description="Disordered" evidence="1">
    <location>
        <begin position="169"/>
        <end position="268"/>
    </location>
</feature>
<sequence length="268" mass="31175">MENTYKLKGTPFGIDRQYPREIARARSELYNSHEARDARSRRLKMQIRYPARLYVEGKMVKDKFPDWYETLNMDRLGNTTTDLRNNTTDTRNRQDRKHYSVYSNDTVVDSTIPTTDRRSHSENEEVFEVAENSEHSCEENDRGHAPMEVNKPHKTAAYEEKQHRIENKPCADQCSDSSATEGRNQSFSEVVRSTQNKINNDNKQLHKNTSTNKSKPEPRGNATMTKRETKNRQGNPSDEVKRDYSLGSQQVDTEDTRRAEIPANQKRT</sequence>
<organism evidence="2 3">
    <name type="scientific">Dreissena polymorpha</name>
    <name type="common">Zebra mussel</name>
    <name type="synonym">Mytilus polymorpha</name>
    <dbReference type="NCBI Taxonomy" id="45954"/>
    <lineage>
        <taxon>Eukaryota</taxon>
        <taxon>Metazoa</taxon>
        <taxon>Spiralia</taxon>
        <taxon>Lophotrochozoa</taxon>
        <taxon>Mollusca</taxon>
        <taxon>Bivalvia</taxon>
        <taxon>Autobranchia</taxon>
        <taxon>Heteroconchia</taxon>
        <taxon>Euheterodonta</taxon>
        <taxon>Imparidentia</taxon>
        <taxon>Neoheterodontei</taxon>
        <taxon>Myida</taxon>
        <taxon>Dreissenoidea</taxon>
        <taxon>Dreissenidae</taxon>
        <taxon>Dreissena</taxon>
    </lineage>
</organism>
<name>A0A9D4DFK6_DREPO</name>
<proteinExistence type="predicted"/>